<dbReference type="Gene3D" id="1.10.10.60">
    <property type="entry name" value="Homeodomain-like"/>
    <property type="match status" value="1"/>
</dbReference>
<comment type="caution">
    <text evidence="1">The sequence shown here is derived from an EMBL/GenBank/DDBJ whole genome shotgun (WGS) entry which is preliminary data.</text>
</comment>
<protein>
    <submittedName>
        <fullName evidence="1">Transcriptional regulator with PAS, ATPase and Fis domain</fullName>
    </submittedName>
</protein>
<proteinExistence type="predicted"/>
<accession>A0A840KD60</accession>
<dbReference type="EMBL" id="JACHLE010000001">
    <property type="protein sequence ID" value="MBB4805938.1"/>
    <property type="molecule type" value="Genomic_DNA"/>
</dbReference>
<evidence type="ECO:0000313" key="1">
    <source>
        <dbReference type="EMBL" id="MBB4805938.1"/>
    </source>
</evidence>
<gene>
    <name evidence="1" type="ORF">HNP38_001210</name>
</gene>
<organism evidence="1 2">
    <name type="scientific">Chryseobacterium defluvii</name>
    <dbReference type="NCBI Taxonomy" id="160396"/>
    <lineage>
        <taxon>Bacteria</taxon>
        <taxon>Pseudomonadati</taxon>
        <taxon>Bacteroidota</taxon>
        <taxon>Flavobacteriia</taxon>
        <taxon>Flavobacteriales</taxon>
        <taxon>Weeksellaceae</taxon>
        <taxon>Chryseobacterium group</taxon>
        <taxon>Chryseobacterium</taxon>
    </lineage>
</organism>
<dbReference type="Proteomes" id="UP000592180">
    <property type="component" value="Unassembled WGS sequence"/>
</dbReference>
<evidence type="ECO:0000313" key="2">
    <source>
        <dbReference type="Proteomes" id="UP000592180"/>
    </source>
</evidence>
<name>A0A840KD60_9FLAO</name>
<dbReference type="InterPro" id="IPR009057">
    <property type="entry name" value="Homeodomain-like_sf"/>
</dbReference>
<reference evidence="1 2" key="1">
    <citation type="submission" date="2020-08" db="EMBL/GenBank/DDBJ databases">
        <title>Functional genomics of gut bacteria from endangered species of beetles.</title>
        <authorList>
            <person name="Carlos-Shanley C."/>
        </authorList>
    </citation>
    <scope>NUCLEOTIDE SEQUENCE [LARGE SCALE GENOMIC DNA]</scope>
    <source>
        <strain evidence="1 2">S00151</strain>
    </source>
</reference>
<dbReference type="RefSeq" id="WP_184185952.1">
    <property type="nucleotide sequence ID" value="NZ_JACHLE010000001.1"/>
</dbReference>
<dbReference type="SUPFAM" id="SSF46689">
    <property type="entry name" value="Homeodomain-like"/>
    <property type="match status" value="1"/>
</dbReference>
<sequence>MNLKNIHIGTHIKQKVRESDISMQRICNFLACEEEDISDMFLQKSIDTNILLRWCKLLEYDFFRFYTGHLILYSPPAAQKPKVRKEEKSNSENMNFRKNIYTQEVKDFILEKLDKKEMTINEIIAKYRIPKTTLYRWTKKAPIK</sequence>
<keyword evidence="2" id="KW-1185">Reference proteome</keyword>
<dbReference type="AlphaFoldDB" id="A0A840KD60"/>